<comment type="caution">
    <text evidence="4">The sequence shown here is derived from an EMBL/GenBank/DDBJ whole genome shotgun (WGS) entry which is preliminary data.</text>
</comment>
<reference evidence="4 5" key="1">
    <citation type="submission" date="2019-01" db="EMBL/GenBank/DDBJ databases">
        <authorList>
            <person name="Chen W.-M."/>
        </authorList>
    </citation>
    <scope>NUCLEOTIDE SEQUENCE [LARGE SCALE GENOMIC DNA]</scope>
    <source>
        <strain evidence="4 5">KYPY4</strain>
    </source>
</reference>
<dbReference type="EMBL" id="SACR01000006">
    <property type="protein sequence ID" value="RVU43835.1"/>
    <property type="molecule type" value="Genomic_DNA"/>
</dbReference>
<keyword evidence="2" id="KW-0732">Signal</keyword>
<dbReference type="PANTHER" id="PTHR42776:SF27">
    <property type="entry name" value="DIPEPTIDYL PEPTIDASE FAMILY MEMBER 6"/>
    <property type="match status" value="1"/>
</dbReference>
<evidence type="ECO:0000256" key="1">
    <source>
        <dbReference type="ARBA" id="ARBA00022801"/>
    </source>
</evidence>
<dbReference type="Pfam" id="PF00326">
    <property type="entry name" value="Peptidase_S9"/>
    <property type="match status" value="1"/>
</dbReference>
<evidence type="ECO:0000313" key="5">
    <source>
        <dbReference type="Proteomes" id="UP000285575"/>
    </source>
</evidence>
<dbReference type="PROSITE" id="PS51318">
    <property type="entry name" value="TAT"/>
    <property type="match status" value="1"/>
</dbReference>
<feature type="domain" description="Peptidase S9 prolyl oligopeptidase catalytic" evidence="3">
    <location>
        <begin position="472"/>
        <end position="675"/>
    </location>
</feature>
<protein>
    <submittedName>
        <fullName evidence="4">S9 family peptidase</fullName>
    </submittedName>
</protein>
<dbReference type="SUPFAM" id="SSF53474">
    <property type="entry name" value="alpha/beta-Hydrolases"/>
    <property type="match status" value="1"/>
</dbReference>
<dbReference type="InterPro" id="IPR011042">
    <property type="entry name" value="6-blade_b-propeller_TolB-like"/>
</dbReference>
<dbReference type="SUPFAM" id="SSF82171">
    <property type="entry name" value="DPP6 N-terminal domain-like"/>
    <property type="match status" value="1"/>
</dbReference>
<keyword evidence="5" id="KW-1185">Reference proteome</keyword>
<evidence type="ECO:0000256" key="2">
    <source>
        <dbReference type="SAM" id="SignalP"/>
    </source>
</evidence>
<dbReference type="GO" id="GO:0006508">
    <property type="term" value="P:proteolysis"/>
    <property type="evidence" value="ECO:0007669"/>
    <property type="project" value="InterPro"/>
</dbReference>
<dbReference type="GO" id="GO:0004252">
    <property type="term" value="F:serine-type endopeptidase activity"/>
    <property type="evidence" value="ECO:0007669"/>
    <property type="project" value="TreeGrafter"/>
</dbReference>
<dbReference type="InterPro" id="IPR029058">
    <property type="entry name" value="AB_hydrolase_fold"/>
</dbReference>
<dbReference type="RefSeq" id="WP_128230394.1">
    <property type="nucleotide sequence ID" value="NZ_SACR01000006.1"/>
</dbReference>
<dbReference type="OrthoDB" id="4269629at2"/>
<feature type="chain" id="PRO_5019425685" evidence="2">
    <location>
        <begin position="31"/>
        <end position="678"/>
    </location>
</feature>
<evidence type="ECO:0000313" key="4">
    <source>
        <dbReference type="EMBL" id="RVU43835.1"/>
    </source>
</evidence>
<dbReference type="AlphaFoldDB" id="A0A437RAS6"/>
<dbReference type="Gene3D" id="3.40.50.1820">
    <property type="entry name" value="alpha/beta hydrolase"/>
    <property type="match status" value="1"/>
</dbReference>
<sequence length="678" mass="74236">MTQPSRRAFAQQALALVALTGLNATTGVRAQTPAAATAPIPASLLVQNIPPVPQSLVDKMAAYTEFRGHGFSDWHPTKAEMLVSHRAAGASTAQLFRLDTALGELKPVTQGPEPAGGGSYEPKEGRYIVFSRASGGNEVTQIYRQGFDGSAAVRLTPPDERHALNGWRKPQGEMVYGSVPIDRTAQGGTRAQVMTTFWAVNPEAKDPLAERRKIATLEGGGWFGGSISEDGQRMALTRYISVNESQLFLMDLEGANAGKPVQLLPKPGSQEAPAVYFGGAFSKDGSWMMVASDRFGEFREVMTLDLKTLDLQRITAHIPWDIGGGSTSADGKTMVIQANVDGRDEVRFLDTKTWKELPTPKLAAGSVGTTQYHPKLPLLAYSVNSTQGPSQIHLLNERGASAQWTRAAVPASIDTSTFSDTEIIRWKSFDGRTISGLINRPPASFKGKRPVLINIHGGPEAQATVGFMGRWQYYIQEMGITIIQPNVRGSTGFGKTFVTLDNGFKREDSVKDIGALLDWIKTQPDLDAERVIVSGGSYGGYMSLAVATHYSDRIAGAIDIVGISHFVTFLNNTESYRRDLRRVEYGDERIPEMRAFLEKISPLTNASKIKKPLFVIQGKNDPRVPYTEAEQIVAKVRELGTPVWYLRGENEGHGFARKENSDYMSWAMVLFMNQTMLK</sequence>
<dbReference type="InterPro" id="IPR006311">
    <property type="entry name" value="TAT_signal"/>
</dbReference>
<gene>
    <name evidence="4" type="ORF">EOE66_19430</name>
</gene>
<proteinExistence type="predicted"/>
<dbReference type="InterPro" id="IPR001375">
    <property type="entry name" value="Peptidase_S9_cat"/>
</dbReference>
<organism evidence="4 5">
    <name type="scientific">Rubrivivax rivuli</name>
    <dbReference type="NCBI Taxonomy" id="1862385"/>
    <lineage>
        <taxon>Bacteria</taxon>
        <taxon>Pseudomonadati</taxon>
        <taxon>Pseudomonadota</taxon>
        <taxon>Betaproteobacteria</taxon>
        <taxon>Burkholderiales</taxon>
        <taxon>Sphaerotilaceae</taxon>
        <taxon>Rubrivivax</taxon>
    </lineage>
</organism>
<dbReference type="Gene3D" id="2.120.10.30">
    <property type="entry name" value="TolB, C-terminal domain"/>
    <property type="match status" value="2"/>
</dbReference>
<dbReference type="PANTHER" id="PTHR42776">
    <property type="entry name" value="SERINE PEPTIDASE S9 FAMILY MEMBER"/>
    <property type="match status" value="1"/>
</dbReference>
<dbReference type="Proteomes" id="UP000285575">
    <property type="component" value="Unassembled WGS sequence"/>
</dbReference>
<feature type="signal peptide" evidence="2">
    <location>
        <begin position="1"/>
        <end position="30"/>
    </location>
</feature>
<keyword evidence="1" id="KW-0378">Hydrolase</keyword>
<accession>A0A437RAS6</accession>
<name>A0A437RAS6_9BURK</name>
<evidence type="ECO:0000259" key="3">
    <source>
        <dbReference type="Pfam" id="PF00326"/>
    </source>
</evidence>